<feature type="domain" description="FAD-binding PCMH-type" evidence="2">
    <location>
        <begin position="11"/>
        <end position="180"/>
    </location>
</feature>
<dbReference type="OrthoDB" id="9800184at2"/>
<dbReference type="GO" id="GO:0003885">
    <property type="term" value="F:D-arabinono-1,4-lactone oxidase activity"/>
    <property type="evidence" value="ECO:0007669"/>
    <property type="project" value="InterPro"/>
</dbReference>
<dbReference type="InterPro" id="IPR036318">
    <property type="entry name" value="FAD-bd_PCMH-like_sf"/>
</dbReference>
<dbReference type="GO" id="GO:0080049">
    <property type="term" value="F:L-gulono-1,4-lactone dehydrogenase activity"/>
    <property type="evidence" value="ECO:0007669"/>
    <property type="project" value="TreeGrafter"/>
</dbReference>
<name>A0A286GQN5_9ACTN</name>
<dbReference type="SUPFAM" id="SSF56176">
    <property type="entry name" value="FAD-binding/transporter-associated domain-like"/>
    <property type="match status" value="1"/>
</dbReference>
<dbReference type="InterPro" id="IPR016167">
    <property type="entry name" value="FAD-bd_PCMH_sub1"/>
</dbReference>
<dbReference type="RefSeq" id="WP_097183404.1">
    <property type="nucleotide sequence ID" value="NZ_OCNK01000002.1"/>
</dbReference>
<dbReference type="InterPro" id="IPR010031">
    <property type="entry name" value="FAD_lactone_oxidase-like"/>
</dbReference>
<dbReference type="InterPro" id="IPR016166">
    <property type="entry name" value="FAD-bd_PCMH"/>
</dbReference>
<dbReference type="PANTHER" id="PTHR43762:SF1">
    <property type="entry name" value="D-ARABINONO-1,4-LACTONE OXIDASE"/>
    <property type="match status" value="1"/>
</dbReference>
<accession>A0A286GQN5</accession>
<dbReference type="GO" id="GO:0071949">
    <property type="term" value="F:FAD binding"/>
    <property type="evidence" value="ECO:0007669"/>
    <property type="project" value="InterPro"/>
</dbReference>
<protein>
    <submittedName>
        <fullName evidence="3">Xylitol oxidase</fullName>
    </submittedName>
</protein>
<evidence type="ECO:0000313" key="3">
    <source>
        <dbReference type="EMBL" id="SOD97830.1"/>
    </source>
</evidence>
<evidence type="ECO:0000256" key="1">
    <source>
        <dbReference type="ARBA" id="ARBA00023002"/>
    </source>
</evidence>
<reference evidence="4" key="1">
    <citation type="submission" date="2017-09" db="EMBL/GenBank/DDBJ databases">
        <authorList>
            <person name="Varghese N."/>
            <person name="Submissions S."/>
        </authorList>
    </citation>
    <scope>NUCLEOTIDE SEQUENCE [LARGE SCALE GENOMIC DNA]</scope>
    <source>
        <strain evidence="4">DSM 44270</strain>
    </source>
</reference>
<dbReference type="InterPro" id="IPR006094">
    <property type="entry name" value="Oxid_FAD_bind_N"/>
</dbReference>
<keyword evidence="1" id="KW-0560">Oxidoreductase</keyword>
<dbReference type="PROSITE" id="PS51387">
    <property type="entry name" value="FAD_PCMH"/>
    <property type="match status" value="1"/>
</dbReference>
<dbReference type="Gene3D" id="3.30.70.2530">
    <property type="match status" value="1"/>
</dbReference>
<dbReference type="Proteomes" id="UP000219482">
    <property type="component" value="Unassembled WGS sequence"/>
</dbReference>
<gene>
    <name evidence="3" type="ORF">SAMN06272739_1630</name>
</gene>
<dbReference type="PIRSF" id="PIRSF000136">
    <property type="entry name" value="LGO_GLO"/>
    <property type="match status" value="1"/>
</dbReference>
<dbReference type="InterPro" id="IPR016169">
    <property type="entry name" value="FAD-bd_PCMH_sub2"/>
</dbReference>
<organism evidence="3 4">
    <name type="scientific">Blastococcus haudaquaticus</name>
    <dbReference type="NCBI Taxonomy" id="1938745"/>
    <lineage>
        <taxon>Bacteria</taxon>
        <taxon>Bacillati</taxon>
        <taxon>Actinomycetota</taxon>
        <taxon>Actinomycetes</taxon>
        <taxon>Geodermatophilales</taxon>
        <taxon>Geodermatophilaceae</taxon>
        <taxon>Blastococcus</taxon>
    </lineage>
</organism>
<dbReference type="Gene3D" id="3.30.70.2520">
    <property type="match status" value="1"/>
</dbReference>
<dbReference type="Gene3D" id="1.10.45.10">
    <property type="entry name" value="Vanillyl-alcohol Oxidase, Chain A, domain 4"/>
    <property type="match status" value="1"/>
</dbReference>
<evidence type="ECO:0000259" key="2">
    <source>
        <dbReference type="PROSITE" id="PS51387"/>
    </source>
</evidence>
<dbReference type="Pfam" id="PF04030">
    <property type="entry name" value="ALO"/>
    <property type="match status" value="1"/>
</dbReference>
<proteinExistence type="predicted"/>
<dbReference type="AlphaFoldDB" id="A0A286GQN5"/>
<dbReference type="Gene3D" id="3.30.43.10">
    <property type="entry name" value="Uridine Diphospho-n-acetylenolpyruvylglucosamine Reductase, domain 2"/>
    <property type="match status" value="1"/>
</dbReference>
<dbReference type="EMBL" id="OCNK01000002">
    <property type="protein sequence ID" value="SOD97830.1"/>
    <property type="molecule type" value="Genomic_DNA"/>
</dbReference>
<sequence length="422" mass="45323">MTVGTNWAGNHTYRAQQLHRPTTLEQVQELVSRAERIRVLGSRHSFTDIADSTELVSLEAVQAESSATSGIDVDLAAGTVTVGGGLKYGELVDVLRDEGAALHNLASLPHISVAGAVATATHGSGVGNGNLATAVAALQLVTSDGELREVARGDADFDGMVVGLGALGAVTRLTLDIEPAFDVAQRVYEGLAWDALFENFDEITAAGYSVSLFTLWGADVDMVWVKSRTDRDAVPDGDLFGATPAEVERNPVIGLDPTPCTPQLGRPGLWSDRLPHFRMGFTPSAGDELQSEYLVPHDSAVPAIQAVRELADRIAPLLLTCEIRTVAADRLWLSTAHGRQSVALHFTWRPEPGPVGDVLLDLERALEPFGARPHWGKVFRADAATVAPLYERHADFLALAERLDPRGAFRNDWLERHLLGAG</sequence>
<dbReference type="InterPro" id="IPR016171">
    <property type="entry name" value="Vanillyl_alc_oxidase_C-sub2"/>
</dbReference>
<keyword evidence="4" id="KW-1185">Reference proteome</keyword>
<dbReference type="InterPro" id="IPR007173">
    <property type="entry name" value="ALO_C"/>
</dbReference>
<dbReference type="Gene3D" id="3.30.465.10">
    <property type="match status" value="1"/>
</dbReference>
<dbReference type="Pfam" id="PF01565">
    <property type="entry name" value="FAD_binding_4"/>
    <property type="match status" value="1"/>
</dbReference>
<dbReference type="GO" id="GO:0016020">
    <property type="term" value="C:membrane"/>
    <property type="evidence" value="ECO:0007669"/>
    <property type="project" value="InterPro"/>
</dbReference>
<dbReference type="PANTHER" id="PTHR43762">
    <property type="entry name" value="L-GULONOLACTONE OXIDASE"/>
    <property type="match status" value="1"/>
</dbReference>
<evidence type="ECO:0000313" key="4">
    <source>
        <dbReference type="Proteomes" id="UP000219482"/>
    </source>
</evidence>